<organism evidence="1 2">
    <name type="scientific">Patagioenas fasciata monilis</name>
    <dbReference type="NCBI Taxonomy" id="372326"/>
    <lineage>
        <taxon>Eukaryota</taxon>
        <taxon>Metazoa</taxon>
        <taxon>Chordata</taxon>
        <taxon>Craniata</taxon>
        <taxon>Vertebrata</taxon>
        <taxon>Euteleostomi</taxon>
        <taxon>Archelosauria</taxon>
        <taxon>Archosauria</taxon>
        <taxon>Dinosauria</taxon>
        <taxon>Saurischia</taxon>
        <taxon>Theropoda</taxon>
        <taxon>Coelurosauria</taxon>
        <taxon>Aves</taxon>
        <taxon>Neognathae</taxon>
        <taxon>Neoaves</taxon>
        <taxon>Columbimorphae</taxon>
        <taxon>Columbiformes</taxon>
        <taxon>Columbidae</taxon>
        <taxon>Patagioenas</taxon>
    </lineage>
</organism>
<reference evidence="1 2" key="1">
    <citation type="submission" date="2016-02" db="EMBL/GenBank/DDBJ databases">
        <title>Band-tailed pigeon sequencing and assembly.</title>
        <authorList>
            <person name="Soares A.E."/>
            <person name="Novak B.J."/>
            <person name="Rice E.S."/>
            <person name="O'Connell B."/>
            <person name="Chang D."/>
            <person name="Weber S."/>
            <person name="Shapiro B."/>
        </authorList>
    </citation>
    <scope>NUCLEOTIDE SEQUENCE [LARGE SCALE GENOMIC DNA]</scope>
    <source>
        <strain evidence="1">BTP2013</strain>
        <tissue evidence="1">Blood</tissue>
    </source>
</reference>
<evidence type="ECO:0000313" key="1">
    <source>
        <dbReference type="EMBL" id="OPJ72250.1"/>
    </source>
</evidence>
<proteinExistence type="predicted"/>
<comment type="caution">
    <text evidence="1">The sequence shown here is derived from an EMBL/GenBank/DDBJ whole genome shotgun (WGS) entry which is preliminary data.</text>
</comment>
<dbReference type="EMBL" id="LSYS01007194">
    <property type="protein sequence ID" value="OPJ72250.1"/>
    <property type="molecule type" value="Genomic_DNA"/>
</dbReference>
<sequence length="94" mass="10936">MKTHILEYFGAKTLNVKPCLRGWTKRGPENYSENLEQNKEVTWDFSAPSSVQRRLPEDTTIAFDAMLTLPSKPRYPGFSCLKLAFLQYYKTNEQ</sequence>
<dbReference type="AlphaFoldDB" id="A0A1V4JJA9"/>
<dbReference type="Proteomes" id="UP000190648">
    <property type="component" value="Unassembled WGS sequence"/>
</dbReference>
<accession>A0A1V4JJA9</accession>
<protein>
    <submittedName>
        <fullName evidence="1">Uncharacterized protein</fullName>
    </submittedName>
</protein>
<gene>
    <name evidence="1" type="ORF">AV530_018711</name>
</gene>
<keyword evidence="2" id="KW-1185">Reference proteome</keyword>
<evidence type="ECO:0000313" key="2">
    <source>
        <dbReference type="Proteomes" id="UP000190648"/>
    </source>
</evidence>
<name>A0A1V4JJA9_PATFA</name>